<dbReference type="InterPro" id="IPR015273">
    <property type="entry name" value="Cys-tRNA-synt_Ia_DALR"/>
</dbReference>
<keyword evidence="15" id="KW-1185">Reference proteome</keyword>
<dbReference type="EC" id="6.1.1.16" evidence="12"/>
<feature type="domain" description="Cysteinyl-tRNA synthetase class Ia DALR" evidence="13">
    <location>
        <begin position="371"/>
        <end position="437"/>
    </location>
</feature>
<feature type="binding site" evidence="12">
    <location>
        <position position="31"/>
    </location>
    <ligand>
        <name>Zn(2+)</name>
        <dbReference type="ChEBI" id="CHEBI:29105"/>
    </ligand>
</feature>
<dbReference type="SMART" id="SM00840">
    <property type="entry name" value="DALR_2"/>
    <property type="match status" value="1"/>
</dbReference>
<comment type="similarity">
    <text evidence="2 12">Belongs to the class-I aminoacyl-tRNA synthetase family.</text>
</comment>
<dbReference type="Proteomes" id="UP001500742">
    <property type="component" value="Unassembled WGS sequence"/>
</dbReference>
<dbReference type="Gene3D" id="3.40.50.620">
    <property type="entry name" value="HUPs"/>
    <property type="match status" value="1"/>
</dbReference>
<comment type="subunit">
    <text evidence="3 12">Monomer.</text>
</comment>
<comment type="cofactor">
    <cofactor evidence="12">
        <name>Zn(2+)</name>
        <dbReference type="ChEBI" id="CHEBI:29105"/>
    </cofactor>
    <text evidence="12">Binds 1 zinc ion per subunit.</text>
</comment>
<feature type="short sequence motif" description="'HIGH' region" evidence="12">
    <location>
        <begin position="33"/>
        <end position="43"/>
    </location>
</feature>
<keyword evidence="6 12" id="KW-0479">Metal-binding</keyword>
<feature type="binding site" evidence="12">
    <location>
        <position position="252"/>
    </location>
    <ligand>
        <name>Zn(2+)</name>
        <dbReference type="ChEBI" id="CHEBI:29105"/>
    </ligand>
</feature>
<feature type="binding site" evidence="12">
    <location>
        <position position="287"/>
    </location>
    <ligand>
        <name>ATP</name>
        <dbReference type="ChEBI" id="CHEBI:30616"/>
    </ligand>
</feature>
<proteinExistence type="inferred from homology"/>
<dbReference type="InterPro" id="IPR024909">
    <property type="entry name" value="Cys-tRNA/MSH_ligase"/>
</dbReference>
<keyword evidence="7 12" id="KW-0547">Nucleotide-binding</keyword>
<dbReference type="Pfam" id="PF01406">
    <property type="entry name" value="tRNA-synt_1e"/>
    <property type="match status" value="1"/>
</dbReference>
<reference evidence="15" key="1">
    <citation type="journal article" date="2019" name="Int. J. Syst. Evol. Microbiol.">
        <title>The Global Catalogue of Microorganisms (GCM) 10K type strain sequencing project: providing services to taxonomists for standard genome sequencing and annotation.</title>
        <authorList>
            <consortium name="The Broad Institute Genomics Platform"/>
            <consortium name="The Broad Institute Genome Sequencing Center for Infectious Disease"/>
            <person name="Wu L."/>
            <person name="Ma J."/>
        </authorList>
    </citation>
    <scope>NUCLEOTIDE SEQUENCE [LARGE SCALE GENOMIC DNA]</scope>
    <source>
        <strain evidence="15">JCM 16601</strain>
    </source>
</reference>
<feature type="binding site" evidence="12">
    <location>
        <position position="256"/>
    </location>
    <ligand>
        <name>Zn(2+)</name>
        <dbReference type="ChEBI" id="CHEBI:29105"/>
    </ligand>
</feature>
<evidence type="ECO:0000256" key="3">
    <source>
        <dbReference type="ARBA" id="ARBA00011245"/>
    </source>
</evidence>
<comment type="subcellular location">
    <subcellularLocation>
        <location evidence="1 12">Cytoplasm</location>
    </subcellularLocation>
</comment>
<dbReference type="SUPFAM" id="SSF52374">
    <property type="entry name" value="Nucleotidylyl transferase"/>
    <property type="match status" value="1"/>
</dbReference>
<sequence>MKQNLFVYNTLSRKKEEFKPLNAPHVGMYVCGPTVYSDVHLGNCRTYISFDLMFRYLNHLGYKVRYVRNVTDAGHLEGDAGDEGEDKIAKKAKLAQLEPMEIVQKYTVGFREVMAILNTLPPSIEPTATGHIIEQIEMVKTILEKGYAYEVDGSVYFDVEKYNQSKDYGVLSGRNLDDLLNNTRTLGGQQEKHGKLDFALWIKAKPEHLMKWPSPWGVGFPGWHLECSAMSQKYLGNQFDIHGGGLDLVPTHHTNEIAQNEACCGKNPAKYWLHTNMLTVNGQKMSKSLGNSFLPHELFSGENSILNKGYSPMTVRFFMLQAHYRSTLDFGNDAMDASEKGFKRLMNAYALLNGLKASASTEIEIAPLLERCYAAMNDDFNSPVLIAELFEASRIINSVHDGKMKIDAANLEALKNLMHSFVQDVLGLKDEQADNDDLPKVLNLIVALRNEAKANKDYATSDKIREGLSQVGFQLKDSKEGTLWSKN</sequence>
<evidence type="ECO:0000259" key="13">
    <source>
        <dbReference type="SMART" id="SM00840"/>
    </source>
</evidence>
<name>A0ABP7PRY2_9SPHI</name>
<dbReference type="EMBL" id="BAAAZC010000013">
    <property type="protein sequence ID" value="GAA3970023.1"/>
    <property type="molecule type" value="Genomic_DNA"/>
</dbReference>
<dbReference type="InterPro" id="IPR015803">
    <property type="entry name" value="Cys-tRNA-ligase"/>
</dbReference>
<dbReference type="RefSeq" id="WP_259095675.1">
    <property type="nucleotide sequence ID" value="NZ_BAAAZC010000013.1"/>
</dbReference>
<keyword evidence="9 12" id="KW-0067">ATP-binding</keyword>
<evidence type="ECO:0000256" key="10">
    <source>
        <dbReference type="ARBA" id="ARBA00022917"/>
    </source>
</evidence>
<dbReference type="CDD" id="cd00672">
    <property type="entry name" value="CysRS_core"/>
    <property type="match status" value="1"/>
</dbReference>
<evidence type="ECO:0000313" key="14">
    <source>
        <dbReference type="EMBL" id="GAA3970023.1"/>
    </source>
</evidence>
<keyword evidence="4 12" id="KW-0963">Cytoplasm</keyword>
<dbReference type="NCBIfam" id="TIGR00435">
    <property type="entry name" value="cysS"/>
    <property type="match status" value="1"/>
</dbReference>
<comment type="catalytic activity">
    <reaction evidence="12">
        <text>tRNA(Cys) + L-cysteine + ATP = L-cysteinyl-tRNA(Cys) + AMP + diphosphate</text>
        <dbReference type="Rhea" id="RHEA:17773"/>
        <dbReference type="Rhea" id="RHEA-COMP:9661"/>
        <dbReference type="Rhea" id="RHEA-COMP:9679"/>
        <dbReference type="ChEBI" id="CHEBI:30616"/>
        <dbReference type="ChEBI" id="CHEBI:33019"/>
        <dbReference type="ChEBI" id="CHEBI:35235"/>
        <dbReference type="ChEBI" id="CHEBI:78442"/>
        <dbReference type="ChEBI" id="CHEBI:78517"/>
        <dbReference type="ChEBI" id="CHEBI:456215"/>
        <dbReference type="EC" id="6.1.1.16"/>
    </reaction>
</comment>
<dbReference type="InterPro" id="IPR014729">
    <property type="entry name" value="Rossmann-like_a/b/a_fold"/>
</dbReference>
<evidence type="ECO:0000256" key="9">
    <source>
        <dbReference type="ARBA" id="ARBA00022840"/>
    </source>
</evidence>
<evidence type="ECO:0000256" key="7">
    <source>
        <dbReference type="ARBA" id="ARBA00022741"/>
    </source>
</evidence>
<evidence type="ECO:0000313" key="15">
    <source>
        <dbReference type="Proteomes" id="UP001500742"/>
    </source>
</evidence>
<dbReference type="SUPFAM" id="SSF47323">
    <property type="entry name" value="Anticodon-binding domain of a subclass of class I aminoacyl-tRNA synthetases"/>
    <property type="match status" value="1"/>
</dbReference>
<dbReference type="PANTHER" id="PTHR10890:SF3">
    <property type="entry name" value="CYSTEINE--TRNA LIGASE, CYTOPLASMIC"/>
    <property type="match status" value="1"/>
</dbReference>
<accession>A0ABP7PRY2</accession>
<dbReference type="InterPro" id="IPR032678">
    <property type="entry name" value="tRNA-synt_1_cat_dom"/>
</dbReference>
<organism evidence="14 15">
    <name type="scientific">Mucilaginibacter dorajii</name>
    <dbReference type="NCBI Taxonomy" id="692994"/>
    <lineage>
        <taxon>Bacteria</taxon>
        <taxon>Pseudomonadati</taxon>
        <taxon>Bacteroidota</taxon>
        <taxon>Sphingobacteriia</taxon>
        <taxon>Sphingobacteriales</taxon>
        <taxon>Sphingobacteriaceae</taxon>
        <taxon>Mucilaginibacter</taxon>
    </lineage>
</organism>
<keyword evidence="11 12" id="KW-0030">Aminoacyl-tRNA synthetase</keyword>
<evidence type="ECO:0000256" key="8">
    <source>
        <dbReference type="ARBA" id="ARBA00022833"/>
    </source>
</evidence>
<feature type="binding site" evidence="12">
    <location>
        <position position="227"/>
    </location>
    <ligand>
        <name>Zn(2+)</name>
        <dbReference type="ChEBI" id="CHEBI:29105"/>
    </ligand>
</feature>
<dbReference type="InterPro" id="IPR009080">
    <property type="entry name" value="tRNAsynth_Ia_anticodon-bd"/>
</dbReference>
<feature type="short sequence motif" description="'KMSKS' region" evidence="12">
    <location>
        <begin position="284"/>
        <end position="288"/>
    </location>
</feature>
<evidence type="ECO:0000256" key="5">
    <source>
        <dbReference type="ARBA" id="ARBA00022598"/>
    </source>
</evidence>
<dbReference type="GO" id="GO:0016874">
    <property type="term" value="F:ligase activity"/>
    <property type="evidence" value="ECO:0007669"/>
    <property type="project" value="UniProtKB-KW"/>
</dbReference>
<evidence type="ECO:0000256" key="4">
    <source>
        <dbReference type="ARBA" id="ARBA00022490"/>
    </source>
</evidence>
<gene>
    <name evidence="12 14" type="primary">cysS</name>
    <name evidence="14" type="ORF">GCM10022210_18860</name>
</gene>
<keyword evidence="10 12" id="KW-0648">Protein biosynthesis</keyword>
<evidence type="ECO:0000256" key="2">
    <source>
        <dbReference type="ARBA" id="ARBA00005594"/>
    </source>
</evidence>
<dbReference type="PANTHER" id="PTHR10890">
    <property type="entry name" value="CYSTEINYL-TRNA SYNTHETASE"/>
    <property type="match status" value="1"/>
</dbReference>
<keyword evidence="8 12" id="KW-0862">Zinc</keyword>
<comment type="caution">
    <text evidence="14">The sequence shown here is derived from an EMBL/GenBank/DDBJ whole genome shotgun (WGS) entry which is preliminary data.</text>
</comment>
<dbReference type="HAMAP" id="MF_00041">
    <property type="entry name" value="Cys_tRNA_synth"/>
    <property type="match status" value="1"/>
</dbReference>
<evidence type="ECO:0000256" key="1">
    <source>
        <dbReference type="ARBA" id="ARBA00004496"/>
    </source>
</evidence>
<keyword evidence="5 12" id="KW-0436">Ligase</keyword>
<dbReference type="Gene3D" id="1.20.120.1910">
    <property type="entry name" value="Cysteine-tRNA ligase, C-terminal anti-codon recognition domain"/>
    <property type="match status" value="1"/>
</dbReference>
<protein>
    <recommendedName>
        <fullName evidence="12">Cysteine--tRNA ligase</fullName>
        <ecNumber evidence="12">6.1.1.16</ecNumber>
    </recommendedName>
    <alternativeName>
        <fullName evidence="12">Cysteinyl-tRNA synthetase</fullName>
        <shortName evidence="12">CysRS</shortName>
    </alternativeName>
</protein>
<dbReference type="PRINTS" id="PR00983">
    <property type="entry name" value="TRNASYNTHCYS"/>
</dbReference>
<evidence type="ECO:0000256" key="6">
    <source>
        <dbReference type="ARBA" id="ARBA00022723"/>
    </source>
</evidence>
<evidence type="ECO:0000256" key="11">
    <source>
        <dbReference type="ARBA" id="ARBA00023146"/>
    </source>
</evidence>
<evidence type="ECO:0000256" key="12">
    <source>
        <dbReference type="HAMAP-Rule" id="MF_00041"/>
    </source>
</evidence>
<dbReference type="Pfam" id="PF09190">
    <property type="entry name" value="DALR_2"/>
    <property type="match status" value="1"/>
</dbReference>